<feature type="region of interest" description="Disordered" evidence="5">
    <location>
        <begin position="1"/>
        <end position="68"/>
    </location>
</feature>
<dbReference type="Pfam" id="PF04259">
    <property type="entry name" value="SASP_gamma"/>
    <property type="match status" value="1"/>
</dbReference>
<evidence type="ECO:0000256" key="5">
    <source>
        <dbReference type="SAM" id="MobiDB-lite"/>
    </source>
</evidence>
<evidence type="ECO:0000313" key="7">
    <source>
        <dbReference type="Proteomes" id="UP000830326"/>
    </source>
</evidence>
<evidence type="ECO:0000313" key="6">
    <source>
        <dbReference type="EMBL" id="UOR13622.1"/>
    </source>
</evidence>
<organism evidence="6 7">
    <name type="scientific">Halobacillus amylolyticus</name>
    <dbReference type="NCBI Taxonomy" id="2932259"/>
    <lineage>
        <taxon>Bacteria</taxon>
        <taxon>Bacillati</taxon>
        <taxon>Bacillota</taxon>
        <taxon>Bacilli</taxon>
        <taxon>Bacillales</taxon>
        <taxon>Bacillaceae</taxon>
        <taxon>Halobacillus</taxon>
    </lineage>
</organism>
<keyword evidence="3" id="KW-0677">Repeat</keyword>
<sequence>MKENDNLTAAGTNIDEVKRKNAHSGMSYNEAKEFMAKTTRGHGTETYSDTNIDDVKRKNQQLKGNQEQ</sequence>
<dbReference type="InterPro" id="IPR006341">
    <property type="entry name" value="Spore_gamma"/>
</dbReference>
<evidence type="ECO:0000256" key="2">
    <source>
        <dbReference type="ARBA" id="ARBA00014721"/>
    </source>
</evidence>
<name>A0ABY4HG44_9BACI</name>
<dbReference type="RefSeq" id="WP_245035304.1">
    <property type="nucleotide sequence ID" value="NZ_CP095075.1"/>
</dbReference>
<dbReference type="EMBL" id="CP095075">
    <property type="protein sequence ID" value="UOR13622.1"/>
    <property type="molecule type" value="Genomic_DNA"/>
</dbReference>
<proteinExistence type="inferred from homology"/>
<feature type="compositionally biased region" description="Polar residues" evidence="5">
    <location>
        <begin position="1"/>
        <end position="11"/>
    </location>
</feature>
<accession>A0ABY4HG44</accession>
<evidence type="ECO:0000256" key="3">
    <source>
        <dbReference type="ARBA" id="ARBA00022737"/>
    </source>
</evidence>
<dbReference type="Proteomes" id="UP000830326">
    <property type="component" value="Chromosome"/>
</dbReference>
<keyword evidence="7" id="KW-1185">Reference proteome</keyword>
<gene>
    <name evidence="6" type="ORF">MUO15_09330</name>
</gene>
<reference evidence="6" key="1">
    <citation type="submission" date="2022-04" db="EMBL/GenBank/DDBJ databases">
        <title>Halobacillus sp. isolated from saltern.</title>
        <authorList>
            <person name="Won M."/>
            <person name="Lee C.-M."/>
            <person name="Woen H.-Y."/>
            <person name="Kwon S.-W."/>
        </authorList>
    </citation>
    <scope>NUCLEOTIDE SEQUENCE</scope>
    <source>
        <strain evidence="6">SSHM10-5</strain>
    </source>
</reference>
<comment type="similarity">
    <text evidence="1">Belongs to the gamma-type SASP family.</text>
</comment>
<evidence type="ECO:0000256" key="1">
    <source>
        <dbReference type="ARBA" id="ARBA00006710"/>
    </source>
</evidence>
<protein>
    <recommendedName>
        <fullName evidence="2">Small, acid-soluble spore protein gamma-type</fullName>
    </recommendedName>
</protein>
<keyword evidence="4" id="KW-0749">Sporulation</keyword>
<evidence type="ECO:0000256" key="4">
    <source>
        <dbReference type="ARBA" id="ARBA00022969"/>
    </source>
</evidence>